<accession>W1NDE8</accession>
<gene>
    <name evidence="1" type="ORF">BJB45_21090</name>
</gene>
<organism evidence="1 2">
    <name type="scientific">Halomonas huangheensis</name>
    <dbReference type="NCBI Taxonomy" id="1178482"/>
    <lineage>
        <taxon>Bacteria</taxon>
        <taxon>Pseudomonadati</taxon>
        <taxon>Pseudomonadota</taxon>
        <taxon>Gammaproteobacteria</taxon>
        <taxon>Oceanospirillales</taxon>
        <taxon>Halomonadaceae</taxon>
        <taxon>Halomonas</taxon>
    </lineage>
</organism>
<protein>
    <submittedName>
        <fullName evidence="1">Uncharacterized protein</fullName>
    </submittedName>
</protein>
<evidence type="ECO:0000313" key="2">
    <source>
        <dbReference type="Proteomes" id="UP000019113"/>
    </source>
</evidence>
<name>W1NDE8_9GAMM</name>
<reference evidence="1 2" key="1">
    <citation type="submission" date="2013-08" db="EMBL/GenBank/DDBJ databases">
        <title>draft genome of Halomonas huanghegensis, strain BJGMM-B45T.</title>
        <authorList>
            <person name="Miao C."/>
            <person name="Wan Y."/>
            <person name="Jin W."/>
        </authorList>
    </citation>
    <scope>NUCLEOTIDE SEQUENCE [LARGE SCALE GENOMIC DNA]</scope>
    <source>
        <strain evidence="1 2">BJGMM-B45</strain>
    </source>
</reference>
<keyword evidence="2" id="KW-1185">Reference proteome</keyword>
<comment type="caution">
    <text evidence="1">The sequence shown here is derived from an EMBL/GenBank/DDBJ whole genome shotgun (WGS) entry which is preliminary data.</text>
</comment>
<sequence>MRQFDAQLFVFIVYKMEFSEGQCQAFPCNKTDVARGPLKIICATSDFLTKLRLLVISDSRQKNTTAMRARHQTVPRSVLLCFVAAQY</sequence>
<dbReference type="KEGG" id="hhu:AR456_00475"/>
<dbReference type="EMBL" id="AVBC01000008">
    <property type="protein sequence ID" value="ERL53335.1"/>
    <property type="molecule type" value="Genomic_DNA"/>
</dbReference>
<dbReference type="Proteomes" id="UP000019113">
    <property type="component" value="Unassembled WGS sequence"/>
</dbReference>
<evidence type="ECO:0000313" key="1">
    <source>
        <dbReference type="EMBL" id="ERL53335.1"/>
    </source>
</evidence>
<proteinExistence type="predicted"/>
<dbReference type="AlphaFoldDB" id="W1NDE8"/>